<dbReference type="EMBL" id="JBBNAF010000011">
    <property type="protein sequence ID" value="KAK9098405.1"/>
    <property type="molecule type" value="Genomic_DNA"/>
</dbReference>
<evidence type="ECO:0000256" key="1">
    <source>
        <dbReference type="SAM" id="Phobius"/>
    </source>
</evidence>
<keyword evidence="1" id="KW-1133">Transmembrane helix</keyword>
<reference evidence="2 3" key="1">
    <citation type="submission" date="2024-01" db="EMBL/GenBank/DDBJ databases">
        <title>Genome assemblies of Stephania.</title>
        <authorList>
            <person name="Yang L."/>
        </authorList>
    </citation>
    <scope>NUCLEOTIDE SEQUENCE [LARGE SCALE GENOMIC DNA]</scope>
    <source>
        <strain evidence="2">YNDBR</strain>
        <tissue evidence="2">Leaf</tissue>
    </source>
</reference>
<dbReference type="AlphaFoldDB" id="A0AAP0EUA7"/>
<protein>
    <submittedName>
        <fullName evidence="2">Uncharacterized protein</fullName>
    </submittedName>
</protein>
<evidence type="ECO:0000313" key="3">
    <source>
        <dbReference type="Proteomes" id="UP001420932"/>
    </source>
</evidence>
<sequence length="129" mass="13757">MREMRIVRCTNRGKAVRDGTAEADVVKRLAMTASAATQPAITRAGRSRTSGSGCGGQNIRVQLMRSPSVSFQQRLKESVAALYGSRSKKKLLPLLVAYHINSAAGAGISAFIMSLPFLAAAVAHTARRK</sequence>
<name>A0AAP0EUA7_9MAGN</name>
<keyword evidence="1" id="KW-0812">Transmembrane</keyword>
<keyword evidence="1" id="KW-0472">Membrane</keyword>
<gene>
    <name evidence="2" type="ORF">Syun_025450</name>
</gene>
<dbReference type="Proteomes" id="UP001420932">
    <property type="component" value="Unassembled WGS sequence"/>
</dbReference>
<keyword evidence="3" id="KW-1185">Reference proteome</keyword>
<feature type="transmembrane region" description="Helical" evidence="1">
    <location>
        <begin position="95"/>
        <end position="123"/>
    </location>
</feature>
<comment type="caution">
    <text evidence="2">The sequence shown here is derived from an EMBL/GenBank/DDBJ whole genome shotgun (WGS) entry which is preliminary data.</text>
</comment>
<organism evidence="2 3">
    <name type="scientific">Stephania yunnanensis</name>
    <dbReference type="NCBI Taxonomy" id="152371"/>
    <lineage>
        <taxon>Eukaryota</taxon>
        <taxon>Viridiplantae</taxon>
        <taxon>Streptophyta</taxon>
        <taxon>Embryophyta</taxon>
        <taxon>Tracheophyta</taxon>
        <taxon>Spermatophyta</taxon>
        <taxon>Magnoliopsida</taxon>
        <taxon>Ranunculales</taxon>
        <taxon>Menispermaceae</taxon>
        <taxon>Menispermoideae</taxon>
        <taxon>Cissampelideae</taxon>
        <taxon>Stephania</taxon>
    </lineage>
</organism>
<accession>A0AAP0EUA7</accession>
<proteinExistence type="predicted"/>
<evidence type="ECO:0000313" key="2">
    <source>
        <dbReference type="EMBL" id="KAK9098405.1"/>
    </source>
</evidence>